<dbReference type="Gene3D" id="3.30.70.1290">
    <property type="entry name" value="Transposase IS200-like"/>
    <property type="match status" value="1"/>
</dbReference>
<name>A0A1F5TRZ6_9BACT</name>
<evidence type="ECO:0000259" key="1">
    <source>
        <dbReference type="SMART" id="SM01321"/>
    </source>
</evidence>
<reference evidence="2 3" key="1">
    <citation type="journal article" date="2016" name="Nat. Commun.">
        <title>Thousands of microbial genomes shed light on interconnected biogeochemical processes in an aquifer system.</title>
        <authorList>
            <person name="Anantharaman K."/>
            <person name="Brown C.T."/>
            <person name="Hug L.A."/>
            <person name="Sharon I."/>
            <person name="Castelle C.J."/>
            <person name="Probst A.J."/>
            <person name="Thomas B.C."/>
            <person name="Singh A."/>
            <person name="Wilkins M.J."/>
            <person name="Karaoz U."/>
            <person name="Brodie E.L."/>
            <person name="Williams K.H."/>
            <person name="Hubbard S.S."/>
            <person name="Banfield J.F."/>
        </authorList>
    </citation>
    <scope>NUCLEOTIDE SEQUENCE [LARGE SCALE GENOMIC DNA]</scope>
</reference>
<dbReference type="AlphaFoldDB" id="A0A1F5TRZ6"/>
<protein>
    <recommendedName>
        <fullName evidence="1">Transposase IS200-like domain-containing protein</fullName>
    </recommendedName>
</protein>
<dbReference type="EMBL" id="MFGO01000008">
    <property type="protein sequence ID" value="OGF41567.1"/>
    <property type="molecule type" value="Genomic_DNA"/>
</dbReference>
<feature type="domain" description="Transposase IS200-like" evidence="1">
    <location>
        <begin position="7"/>
        <end position="153"/>
    </location>
</feature>
<evidence type="ECO:0000313" key="3">
    <source>
        <dbReference type="Proteomes" id="UP000177579"/>
    </source>
</evidence>
<dbReference type="GO" id="GO:0006313">
    <property type="term" value="P:DNA transposition"/>
    <property type="evidence" value="ECO:0007669"/>
    <property type="project" value="InterPro"/>
</dbReference>
<dbReference type="Pfam" id="PF01797">
    <property type="entry name" value="Y1_Tnp"/>
    <property type="match status" value="1"/>
</dbReference>
<dbReference type="InterPro" id="IPR036515">
    <property type="entry name" value="Transposase_17_sf"/>
</dbReference>
<sequence length="220" mass="26488">MKRPKFQNGKYYHICNRGVDKREVFMCDEDYLRFLISLRYFNDVNPTGGLYNYLQSFKLETFARSKDLPKVPDNEPLVDILCYCLNINHFHLLLKQKKEDGVSNFMQKLSNSYTQYFNKKHKRSGVLFQGKFRAFEVKSEGKLWETSFYINGNAEIHKIDKCDKWPWSSCSDYLNIREGDLCSKNEVLKHFKNISEYKELLFDYIREKKAWKEERKEFEK</sequence>
<comment type="caution">
    <text evidence="2">The sequence shown here is derived from an EMBL/GenBank/DDBJ whole genome shotgun (WGS) entry which is preliminary data.</text>
</comment>
<dbReference type="InterPro" id="IPR002686">
    <property type="entry name" value="Transposase_17"/>
</dbReference>
<dbReference type="GO" id="GO:0004803">
    <property type="term" value="F:transposase activity"/>
    <property type="evidence" value="ECO:0007669"/>
    <property type="project" value="InterPro"/>
</dbReference>
<dbReference type="PANTHER" id="PTHR34322:SF2">
    <property type="entry name" value="TRANSPOSASE IS200-LIKE DOMAIN-CONTAINING PROTEIN"/>
    <property type="match status" value="1"/>
</dbReference>
<proteinExistence type="predicted"/>
<dbReference type="GO" id="GO:0003677">
    <property type="term" value="F:DNA binding"/>
    <property type="evidence" value="ECO:0007669"/>
    <property type="project" value="InterPro"/>
</dbReference>
<organism evidence="2 3">
    <name type="scientific">Candidatus Falkowbacteria bacterium RIFOXYD2_FULL_34_120</name>
    <dbReference type="NCBI Taxonomy" id="1798007"/>
    <lineage>
        <taxon>Bacteria</taxon>
        <taxon>Candidatus Falkowiibacteriota</taxon>
    </lineage>
</organism>
<accession>A0A1F5TRZ6</accession>
<dbReference type="PANTHER" id="PTHR34322">
    <property type="entry name" value="TRANSPOSASE, Y1_TNP DOMAIN-CONTAINING"/>
    <property type="match status" value="1"/>
</dbReference>
<dbReference type="Proteomes" id="UP000177579">
    <property type="component" value="Unassembled WGS sequence"/>
</dbReference>
<dbReference type="SUPFAM" id="SSF143422">
    <property type="entry name" value="Transposase IS200-like"/>
    <property type="match status" value="1"/>
</dbReference>
<dbReference type="SMART" id="SM01321">
    <property type="entry name" value="Y1_Tnp"/>
    <property type="match status" value="1"/>
</dbReference>
<gene>
    <name evidence="2" type="ORF">A2531_02660</name>
</gene>
<evidence type="ECO:0000313" key="2">
    <source>
        <dbReference type="EMBL" id="OGF41567.1"/>
    </source>
</evidence>